<name>A0A086ZKB4_9BIFI</name>
<dbReference type="AlphaFoldDB" id="A0A086ZKB4"/>
<keyword evidence="2" id="KW-1185">Reference proteome</keyword>
<evidence type="ECO:0000313" key="1">
    <source>
        <dbReference type="EMBL" id="KFI46964.1"/>
    </source>
</evidence>
<dbReference type="SUPFAM" id="SSF51445">
    <property type="entry name" value="(Trans)glycosidases"/>
    <property type="match status" value="1"/>
</dbReference>
<reference evidence="1 2" key="1">
    <citation type="submission" date="2014-03" db="EMBL/GenBank/DDBJ databases">
        <title>Genomics of Bifidobacteria.</title>
        <authorList>
            <person name="Ventura M."/>
            <person name="Milani C."/>
            <person name="Lugli G.A."/>
        </authorList>
    </citation>
    <scope>NUCLEOTIDE SEQUENCE [LARGE SCALE GENOMIC DNA]</scope>
    <source>
        <strain evidence="1 2">DSM 22767</strain>
    </source>
</reference>
<proteinExistence type="predicted"/>
<gene>
    <name evidence="1" type="ORF">BBOH_0439</name>
</gene>
<dbReference type="Proteomes" id="UP000029096">
    <property type="component" value="Unassembled WGS sequence"/>
</dbReference>
<organism evidence="1 2">
    <name type="scientific">Bifidobacterium bohemicum DSM 22767</name>
    <dbReference type="NCBI Taxonomy" id="1437606"/>
    <lineage>
        <taxon>Bacteria</taxon>
        <taxon>Bacillati</taxon>
        <taxon>Actinomycetota</taxon>
        <taxon>Actinomycetes</taxon>
        <taxon>Bifidobacteriales</taxon>
        <taxon>Bifidobacteriaceae</taxon>
        <taxon>Bifidobacterium</taxon>
    </lineage>
</organism>
<dbReference type="OrthoDB" id="110211at2"/>
<sequence length="432" mass="48307">MRFGVNYTPSHGWFHMWLHPDWDSVQRDFDAIANLGMDHVRLFPLWPVLQPNRTWINQDGIDDVRHMACLASDRGLDVYSDVLQGHLSSFDFVPSWLVSWHETSMFDDEKAVQAQSELVGVLYDALSTVSGFKGLTVGNECNQFADRVHPRRMSANTESTDAWLRALIDPIRQKAHANGHVLLHSENDAVWYSDGHPFTPRQAAGIGDVTAIHSWVFNGTAQKYGALSEAGTRHAEYLVELSKAFALEADHQVWLQEIGAPQNVIDVEDVSEFCRKTVEHALDCTDLYGVTWWCSHDVPQAMSDFPPFEHDLGLIDEQGRVKPVGKEYAQLASQYRHRAEPQTRSTAVVVECGDDGNPTMRAACAPGGSVFEKWMLLSEQGERPTLVTSQTADDVMRLRARGVTECMRVPMKSGDAYSAVSDPSLENAIAEH</sequence>
<dbReference type="STRING" id="1437606.BBOH_0439"/>
<evidence type="ECO:0008006" key="3">
    <source>
        <dbReference type="Google" id="ProtNLM"/>
    </source>
</evidence>
<dbReference type="EMBL" id="JGYP01000001">
    <property type="protein sequence ID" value="KFI46964.1"/>
    <property type="molecule type" value="Genomic_DNA"/>
</dbReference>
<accession>A0A086ZKB4</accession>
<evidence type="ECO:0000313" key="2">
    <source>
        <dbReference type="Proteomes" id="UP000029096"/>
    </source>
</evidence>
<dbReference type="eggNOG" id="COG3934">
    <property type="taxonomic scope" value="Bacteria"/>
</dbReference>
<dbReference type="InterPro" id="IPR017853">
    <property type="entry name" value="GH"/>
</dbReference>
<protein>
    <recommendedName>
        <fullName evidence="3">Glycosyl hydrolase</fullName>
    </recommendedName>
</protein>
<comment type="caution">
    <text evidence="1">The sequence shown here is derived from an EMBL/GenBank/DDBJ whole genome shotgun (WGS) entry which is preliminary data.</text>
</comment>
<dbReference type="RefSeq" id="WP_033520507.1">
    <property type="nucleotide sequence ID" value="NZ_JDUS01000001.1"/>
</dbReference>
<dbReference type="Gene3D" id="3.20.20.80">
    <property type="entry name" value="Glycosidases"/>
    <property type="match status" value="1"/>
</dbReference>